<proteinExistence type="predicted"/>
<dbReference type="EMBL" id="CP001719">
    <property type="protein sequence ID" value="ADC47840.1"/>
    <property type="molecule type" value="Genomic_DNA"/>
</dbReference>
<dbReference type="PATRIC" id="fig|634498.28.peg.1991"/>
<dbReference type="Proteomes" id="UP000008680">
    <property type="component" value="Chromosome"/>
</dbReference>
<dbReference type="RefSeq" id="WP_012956788.1">
    <property type="nucleotide sequence ID" value="NC_013790.1"/>
</dbReference>
<keyword evidence="1" id="KW-0472">Membrane</keyword>
<dbReference type="Pfam" id="PF18933">
    <property type="entry name" value="PsbP_2"/>
    <property type="match status" value="1"/>
</dbReference>
<reference evidence="2 3" key="1">
    <citation type="journal article" date="2010" name="PLoS ONE">
        <title>The genome sequence of the rumen methanogen Methanobrevibacter ruminantium reveals new possibilities for controlling ruminant methane emissions.</title>
        <authorList>
            <person name="Leahy S.C."/>
            <person name="Kelly W.J."/>
            <person name="Altermann E."/>
            <person name="Ronimus R.S."/>
            <person name="Yeoman C.J."/>
            <person name="Pacheco D.M."/>
            <person name="Li D."/>
            <person name="Kong Z."/>
            <person name="McTavish S."/>
            <person name="Sang C."/>
            <person name="Lambie S.C."/>
            <person name="Janssen P.H."/>
            <person name="Dey D."/>
            <person name="Attwood G.T."/>
        </authorList>
    </citation>
    <scope>NUCLEOTIDE SEQUENCE [LARGE SCALE GENOMIC DNA]</scope>
    <source>
        <strain evidence="3">ATCC 35063 / DSM 1093 / JCM 13430 / OCM 146 / M1</strain>
    </source>
</reference>
<evidence type="ECO:0000313" key="2">
    <source>
        <dbReference type="EMBL" id="ADC47840.1"/>
    </source>
</evidence>
<dbReference type="KEGG" id="mru:mru_1990"/>
<dbReference type="GeneID" id="8771660"/>
<keyword evidence="3" id="KW-1185">Reference proteome</keyword>
<dbReference type="HOGENOM" id="CLU_124264_0_0_2"/>
<dbReference type="STRING" id="634498.mru_1990"/>
<organism evidence="2 3">
    <name type="scientific">Methanobrevibacter ruminantium (strain ATCC 35063 / DSM 1093 / JCM 13430 / OCM 146 / M1)</name>
    <name type="common">Methanobacterium ruminantium</name>
    <dbReference type="NCBI Taxonomy" id="634498"/>
    <lineage>
        <taxon>Archaea</taxon>
        <taxon>Methanobacteriati</taxon>
        <taxon>Methanobacteriota</taxon>
        <taxon>Methanomada group</taxon>
        <taxon>Methanobacteria</taxon>
        <taxon>Methanobacteriales</taxon>
        <taxon>Methanobacteriaceae</taxon>
        <taxon>Methanobrevibacter</taxon>
    </lineage>
</organism>
<dbReference type="Gene3D" id="3.40.1000.10">
    <property type="entry name" value="Mog1/PsbP, alpha/beta/alpha sandwich"/>
    <property type="match status" value="1"/>
</dbReference>
<keyword evidence="1" id="KW-1133">Transmembrane helix</keyword>
<evidence type="ECO:0000256" key="1">
    <source>
        <dbReference type="SAM" id="Phobius"/>
    </source>
</evidence>
<protein>
    <submittedName>
        <fullName evidence="2">Uncharacterized protein</fullName>
    </submittedName>
</protein>
<dbReference type="eggNOG" id="arCOG06468">
    <property type="taxonomic scope" value="Archaea"/>
</dbReference>
<dbReference type="AlphaFoldDB" id="D3E0B6"/>
<name>D3E0B6_METRM</name>
<sequence>MKKIIGIIFIIVILVIGGSLVYKNYKDSQNTVDKSQESIEISKNGITMLIPGDWVEAKSESNTTAIAAADPASKDSAGFSSVNINIEKKTSYNSLSYEFNNNYKALGRDSSYDILYEGNVSIAGTEGMEAGYTSSKTGFLKQHKAIWFKQGDDLYVILCTAPQSKFAEEESTFDFIINNLKFNNSTN</sequence>
<gene>
    <name evidence="2" type="ordered locus">mru_1990</name>
</gene>
<accession>D3E0B6</accession>
<dbReference type="OrthoDB" id="82411at2157"/>
<keyword evidence="1" id="KW-0812">Transmembrane</keyword>
<evidence type="ECO:0000313" key="3">
    <source>
        <dbReference type="Proteomes" id="UP000008680"/>
    </source>
</evidence>
<feature type="transmembrane region" description="Helical" evidence="1">
    <location>
        <begin position="7"/>
        <end position="25"/>
    </location>
</feature>